<dbReference type="CDD" id="cd19088">
    <property type="entry name" value="AKR_AKR13B1"/>
    <property type="match status" value="1"/>
</dbReference>
<dbReference type="GO" id="GO:0016491">
    <property type="term" value="F:oxidoreductase activity"/>
    <property type="evidence" value="ECO:0007669"/>
    <property type="project" value="UniProtKB-KW"/>
</dbReference>
<dbReference type="Proteomes" id="UP000261174">
    <property type="component" value="Unassembled WGS sequence"/>
</dbReference>
<evidence type="ECO:0000256" key="1">
    <source>
        <dbReference type="ARBA" id="ARBA00023002"/>
    </source>
</evidence>
<dbReference type="Gene3D" id="3.20.20.100">
    <property type="entry name" value="NADP-dependent oxidoreductase domain"/>
    <property type="match status" value="1"/>
</dbReference>
<dbReference type="PANTHER" id="PTHR43364">
    <property type="entry name" value="NADH-SPECIFIC METHYLGLYOXAL REDUCTASE-RELATED"/>
    <property type="match status" value="1"/>
</dbReference>
<accession>A0A3E1NV17</accession>
<feature type="domain" description="NADP-dependent oxidoreductase" evidence="2">
    <location>
        <begin position="28"/>
        <end position="301"/>
    </location>
</feature>
<dbReference type="OrthoDB" id="9773828at2"/>
<evidence type="ECO:0000313" key="4">
    <source>
        <dbReference type="Proteomes" id="UP000261174"/>
    </source>
</evidence>
<protein>
    <submittedName>
        <fullName evidence="3">Aldo/keto reductase</fullName>
    </submittedName>
</protein>
<keyword evidence="4" id="KW-1185">Reference proteome</keyword>
<dbReference type="InterPro" id="IPR050523">
    <property type="entry name" value="AKR_Detox_Biosynth"/>
</dbReference>
<dbReference type="InterPro" id="IPR023210">
    <property type="entry name" value="NADP_OxRdtase_dom"/>
</dbReference>
<gene>
    <name evidence="3" type="ORF">DXN04_28250</name>
</gene>
<dbReference type="PRINTS" id="PR00069">
    <property type="entry name" value="ALDKETRDTASE"/>
</dbReference>
<dbReference type="InterPro" id="IPR036812">
    <property type="entry name" value="NAD(P)_OxRdtase_dom_sf"/>
</dbReference>
<dbReference type="InterPro" id="IPR020471">
    <property type="entry name" value="AKR"/>
</dbReference>
<dbReference type="AlphaFoldDB" id="A0A3E1NV17"/>
<dbReference type="EMBL" id="QTJV01000013">
    <property type="protein sequence ID" value="RFM31608.1"/>
    <property type="molecule type" value="Genomic_DNA"/>
</dbReference>
<dbReference type="PANTHER" id="PTHR43364:SF4">
    <property type="entry name" value="NAD(P)-LINKED OXIDOREDUCTASE SUPERFAMILY PROTEIN"/>
    <property type="match status" value="1"/>
</dbReference>
<reference evidence="3 4" key="1">
    <citation type="submission" date="2018-08" db="EMBL/GenBank/DDBJ databases">
        <title>Chitinophaga sp. K20C18050901, a novel bacterium isolated from forest soil.</title>
        <authorList>
            <person name="Wang C."/>
        </authorList>
    </citation>
    <scope>NUCLEOTIDE SEQUENCE [LARGE SCALE GENOMIC DNA]</scope>
    <source>
        <strain evidence="3 4">K20C18050901</strain>
    </source>
</reference>
<keyword evidence="1" id="KW-0560">Oxidoreductase</keyword>
<dbReference type="GO" id="GO:0005829">
    <property type="term" value="C:cytosol"/>
    <property type="evidence" value="ECO:0007669"/>
    <property type="project" value="TreeGrafter"/>
</dbReference>
<name>A0A3E1NV17_9BACT</name>
<dbReference type="SUPFAM" id="SSF51430">
    <property type="entry name" value="NAD(P)-linked oxidoreductase"/>
    <property type="match status" value="1"/>
</dbReference>
<evidence type="ECO:0000259" key="2">
    <source>
        <dbReference type="Pfam" id="PF00248"/>
    </source>
</evidence>
<dbReference type="RefSeq" id="WP_116856763.1">
    <property type="nucleotide sequence ID" value="NZ_QTJV01000013.1"/>
</dbReference>
<comment type="caution">
    <text evidence="3">The sequence shown here is derived from an EMBL/GenBank/DDBJ whole genome shotgun (WGS) entry which is preliminary data.</text>
</comment>
<sequence length="304" mass="32695">MDRSAQNKPAKQQTPGGLYPLAGMPVARIGYGAMQLRSWVDAPEKARAVLERAIELGVNHIDTAEFYGNRFANRVIAQVIKHVDGIVVATKVGANPNPQGPHPLTLAQRPEQIRATVEANLESLAVAHLPLVNLRRLDAGPGVIPEADQLVNIDDQLAELIALRTAGKIGAIGLSGVNLDVLKHALPAGIACVQNAYSLVSREFEDMLTFCLAHNIAWVPFFPLGGAALNWPKVTTEQAVIDIAKRLQITPSQVGLAWLLQHSPNTLLIPGTASIEHLEENMATTTVVLDDAAVQVLDDIYRPA</sequence>
<dbReference type="Pfam" id="PF00248">
    <property type="entry name" value="Aldo_ket_red"/>
    <property type="match status" value="1"/>
</dbReference>
<evidence type="ECO:0000313" key="3">
    <source>
        <dbReference type="EMBL" id="RFM31608.1"/>
    </source>
</evidence>
<proteinExistence type="predicted"/>
<organism evidence="3 4">
    <name type="scientific">Chitinophaga silvisoli</name>
    <dbReference type="NCBI Taxonomy" id="2291814"/>
    <lineage>
        <taxon>Bacteria</taxon>
        <taxon>Pseudomonadati</taxon>
        <taxon>Bacteroidota</taxon>
        <taxon>Chitinophagia</taxon>
        <taxon>Chitinophagales</taxon>
        <taxon>Chitinophagaceae</taxon>
        <taxon>Chitinophaga</taxon>
    </lineage>
</organism>